<keyword evidence="2" id="KW-1185">Reference proteome</keyword>
<reference evidence="1" key="1">
    <citation type="submission" date="2021-09" db="EMBL/GenBank/DDBJ databases">
        <authorList>
            <consortium name="AG Swart"/>
            <person name="Singh M."/>
            <person name="Singh A."/>
            <person name="Seah K."/>
            <person name="Emmerich C."/>
        </authorList>
    </citation>
    <scope>NUCLEOTIDE SEQUENCE</scope>
    <source>
        <strain evidence="1">ATCC30299</strain>
    </source>
</reference>
<evidence type="ECO:0000313" key="2">
    <source>
        <dbReference type="Proteomes" id="UP001162131"/>
    </source>
</evidence>
<gene>
    <name evidence="1" type="ORF">BSTOLATCC_MIC46575</name>
</gene>
<proteinExistence type="predicted"/>
<accession>A0AAU9JUH6</accession>
<sequence length="652" mass="76468">MKIRRLRYSGNEYKFCILNQKDRDHLISKFEDLKRRVPEFLAFGSLKIKFPELVTISFKYDSYFPQSIADILKNVFKSEPKESSNNLREKAIYIIKILCKSQPLKDIFTINHNEWDDILVPPELSNFTQEYQLDTRIFEEINWDFIEKTDEHNFSQREFDFKLLSTNLIDDSSLFDIKGIDIEQVEMPIIENCQKYDILNKKFNKVEWDSSCFEVENSEKRLQNVWDIGMLLAPKPFIIEIDDIRLKKKTHKMPIFEAKAHELPKFINNFDSKPVEKIKTTAEENKFVNKTRELPKKSEIPKDYTLETVKVDYEAINHLLTQEKQNNIEKLSHSNYLNTPIKIPSHLPEPSPDQNKPFTIHSQFHAFTSDPVIPETLLFGEKETPQDPQIPSFYESQPQSKQVRFSSQFLNFEYSQSNPMTQIHLLPFKIFTNSSSDLSLSLILKMKAPENFYFVSLETDSKFMHCMDLIVTWQTGIKICGIDILYSDALTSELCRNLSEIINRFDTILLFFYGERKQEMLGLCRMIAFCSLCEKLGCTLHIEIAESFGETEEIIEMFIEQYIKLINSKDHWLQTQEYLIDDMNDISSLIIECEEFNIYSAQLLSGLYQAKNLSFSLLLRFPPQLLQLFKSLGVPSSKCQKLKELINAKFNQ</sequence>
<comment type="caution">
    <text evidence="1">The sequence shown here is derived from an EMBL/GenBank/DDBJ whole genome shotgun (WGS) entry which is preliminary data.</text>
</comment>
<protein>
    <submittedName>
        <fullName evidence="1">Uncharacterized protein</fullName>
    </submittedName>
</protein>
<dbReference type="EMBL" id="CAJZBQ010000046">
    <property type="protein sequence ID" value="CAG9328578.1"/>
    <property type="molecule type" value="Genomic_DNA"/>
</dbReference>
<dbReference type="AlphaFoldDB" id="A0AAU9JUH6"/>
<organism evidence="1 2">
    <name type="scientific">Blepharisma stoltei</name>
    <dbReference type="NCBI Taxonomy" id="1481888"/>
    <lineage>
        <taxon>Eukaryota</taxon>
        <taxon>Sar</taxon>
        <taxon>Alveolata</taxon>
        <taxon>Ciliophora</taxon>
        <taxon>Postciliodesmatophora</taxon>
        <taxon>Heterotrichea</taxon>
        <taxon>Heterotrichida</taxon>
        <taxon>Blepharismidae</taxon>
        <taxon>Blepharisma</taxon>
    </lineage>
</organism>
<evidence type="ECO:0000313" key="1">
    <source>
        <dbReference type="EMBL" id="CAG9328578.1"/>
    </source>
</evidence>
<name>A0AAU9JUH6_9CILI</name>
<dbReference type="Proteomes" id="UP001162131">
    <property type="component" value="Unassembled WGS sequence"/>
</dbReference>